<evidence type="ECO:0008006" key="4">
    <source>
        <dbReference type="Google" id="ProtNLM"/>
    </source>
</evidence>
<feature type="region of interest" description="Disordered" evidence="1">
    <location>
        <begin position="1158"/>
        <end position="1186"/>
    </location>
</feature>
<dbReference type="Pfam" id="PF13344">
    <property type="entry name" value="Hydrolase_6"/>
    <property type="match status" value="1"/>
</dbReference>
<keyword evidence="3" id="KW-1185">Reference proteome</keyword>
<dbReference type="eggNOG" id="KOG1618">
    <property type="taxonomic scope" value="Eukaryota"/>
</dbReference>
<dbReference type="PANTHER" id="PTHR14269">
    <property type="entry name" value="CDP-DIACYLGLYCEROL--GLYCEROL-3-PHOSPHATE 3-PHOSPHATIDYLTRANSFERASE-RELATED"/>
    <property type="match status" value="1"/>
</dbReference>
<dbReference type="InParanoid" id="E4ZUD3"/>
<dbReference type="GO" id="GO:0046474">
    <property type="term" value="P:glycerophospholipid biosynthetic process"/>
    <property type="evidence" value="ECO:0007669"/>
    <property type="project" value="TreeGrafter"/>
</dbReference>
<feature type="region of interest" description="Disordered" evidence="1">
    <location>
        <begin position="451"/>
        <end position="488"/>
    </location>
</feature>
<reference evidence="3" key="1">
    <citation type="journal article" date="2011" name="Nat. Commun.">
        <title>Effector diversification within compartments of the Leptosphaeria maculans genome affected by Repeat-Induced Point mutations.</title>
        <authorList>
            <person name="Rouxel T."/>
            <person name="Grandaubert J."/>
            <person name="Hane J.K."/>
            <person name="Hoede C."/>
            <person name="van de Wouw A.P."/>
            <person name="Couloux A."/>
            <person name="Dominguez V."/>
            <person name="Anthouard V."/>
            <person name="Bally P."/>
            <person name="Bourras S."/>
            <person name="Cozijnsen A.J."/>
            <person name="Ciuffetti L.M."/>
            <person name="Degrave A."/>
            <person name="Dilmaghani A."/>
            <person name="Duret L."/>
            <person name="Fudal I."/>
            <person name="Goodwin S.B."/>
            <person name="Gout L."/>
            <person name="Glaser N."/>
            <person name="Linglin J."/>
            <person name="Kema G.H.J."/>
            <person name="Lapalu N."/>
            <person name="Lawrence C.B."/>
            <person name="May K."/>
            <person name="Meyer M."/>
            <person name="Ollivier B."/>
            <person name="Poulain J."/>
            <person name="Schoch C.L."/>
            <person name="Simon A."/>
            <person name="Spatafora J.W."/>
            <person name="Stachowiak A."/>
            <person name="Turgeon B.G."/>
            <person name="Tyler B.M."/>
            <person name="Vincent D."/>
            <person name="Weissenbach J."/>
            <person name="Amselem J."/>
            <person name="Quesneville H."/>
            <person name="Oliver R.P."/>
            <person name="Wincker P."/>
            <person name="Balesdent M.-H."/>
            <person name="Howlett B.J."/>
        </authorList>
    </citation>
    <scope>NUCLEOTIDE SEQUENCE [LARGE SCALE GENOMIC DNA]</scope>
    <source>
        <strain evidence="3">JN3 / isolate v23.1.3 / race Av1-4-5-6-7-8</strain>
    </source>
</reference>
<dbReference type="NCBIfam" id="TIGR01456">
    <property type="entry name" value="CECR5"/>
    <property type="match status" value="1"/>
</dbReference>
<gene>
    <name evidence="2" type="ORF">LEMA_P114270.1</name>
</gene>
<dbReference type="SUPFAM" id="SSF56784">
    <property type="entry name" value="HAD-like"/>
    <property type="match status" value="1"/>
</dbReference>
<dbReference type="Gene3D" id="3.40.50.1000">
    <property type="entry name" value="HAD superfamily/HAD-like"/>
    <property type="match status" value="2"/>
</dbReference>
<sequence>MATTTLTKSLLGFPKRITHGSYQIRTLQNVSPPPRRNADFAFAFDIDGVLLRSSDALPRAQKTLSYLREQRIPFILLTNGGGKHESERVAELSIKLKVPIDTSMFVQSHTPFADMEDLKGRTVMVVGGEADKCRTVAEAYGFKTVVTPGDILAAHPEVWPFSQQLLPYYKTFVRPLPAPIDPASPSTSLRIDAIFVYNDPRDWGLDAQIIKDVLLSEQGILGTLSAKNGDASLPNRGYQQDGQPPLYFSNPDLLWAAKYHLPRLGQGGFREALEGIWAALTGGKAQGIKLQKIIMGKPYQPTYEFAEKLLIAHRQQLLQQPQDALGHLRRVYMVGDNPASDIAGGNNYKSPFGTDWASILVQTGVYKAGTTPAYQPRKIVGDVWDAVNRDFQNEPRPQLHQLDLTGKTLLLLPDIALFAIFLLVFSHLSSRAISFGNFLCFPTTQLHSKLATKAGSRSGRRHRRAPAPAHTTKGRLPPRASMQSSGVDHSHIRVIPHRGNSGNTEDKYDDGIPTFRSPSLQYASLLTPQTRIYENSTAESLSQVKTFADMARRYHKIDDKFDSEQLLSNPGPLGSILKLQSHRKTWQPMRTSDLSHCENAENDACEPSLEVHTSTHESGYNHIDLALPAKPSLHSQIQSMLDNSTATSQASDTFFGVTGDENHMKALHAIPGHSYERLFGKLPDLIRLHEQTGDFDGQVVFIGHPNRDVSAHQWSSNSFQWINIGKYAHVRGKVEGPLSSDCLRQYDVSHHPIEFFKCAAKNRERHVVENGRQDIITQSSMSASTYADRAAKTVPIDSYPSTPESSHNTITREQLEDPFIAHSKSLISGQTLLDRPKASKVKINGSLDFNYEFPSRANTSVTPGRTNTEHHGSSVPEHLLQKKLQEVTFGEDAGSYMGNNVGRLPTQQQTSKYASLHNVEEHCILEENVVKPDLPVSYARASIAGHVATLNVPNSYATARSLFPASGLTVANPRRTGLNVAKIKGSQSKMHAAIPESESSHSETAPISPVAVALMFSDPDGVKQSQDYEIANGFSKQAPTVQNLKGPFFTDTKPTTIDPTAQLSLHIGEEEKLSTWFHDGHRPARQQAYAKSLMLTAVSLGRVRDRGAVGETVDSEPFAEYRNTPAFVRLYENLLEYVDERRNCTESPYFARAWKKESQGPGIKCGSSYVDKSAPGQTRAEGRGGYQAARYGNRSRGCV</sequence>
<dbReference type="EMBL" id="FP929126">
    <property type="protein sequence ID" value="CBX95012.1"/>
    <property type="molecule type" value="Genomic_DNA"/>
</dbReference>
<proteinExistence type="predicted"/>
<dbReference type="GO" id="GO:0005739">
    <property type="term" value="C:mitochondrion"/>
    <property type="evidence" value="ECO:0007669"/>
    <property type="project" value="TreeGrafter"/>
</dbReference>
<dbReference type="InterPro" id="IPR006353">
    <property type="entry name" value="HAD-SF_hydro_IIA_CECR5"/>
</dbReference>
<dbReference type="Proteomes" id="UP000002668">
    <property type="component" value="Genome"/>
</dbReference>
<dbReference type="PANTHER" id="PTHR14269:SF57">
    <property type="entry name" value="SUPERFAMILY HYDROLASE, PUTATIVE (AFU_ORTHOLOGUE AFUA_2G02580)-RELATED"/>
    <property type="match status" value="1"/>
</dbReference>
<evidence type="ECO:0000256" key="1">
    <source>
        <dbReference type="SAM" id="MobiDB-lite"/>
    </source>
</evidence>
<dbReference type="STRING" id="985895.E4ZUD3"/>
<dbReference type="InterPro" id="IPR006357">
    <property type="entry name" value="HAD-SF_hydro_IIA"/>
</dbReference>
<dbReference type="InterPro" id="IPR050324">
    <property type="entry name" value="CDP-alcohol_PTase-I"/>
</dbReference>
<protein>
    <recommendedName>
        <fullName evidence="4">HAD-superfamily hydrolase</fullName>
    </recommendedName>
</protein>
<dbReference type="InterPro" id="IPR036412">
    <property type="entry name" value="HAD-like_sf"/>
</dbReference>
<dbReference type="InterPro" id="IPR023214">
    <property type="entry name" value="HAD_sf"/>
</dbReference>
<dbReference type="FunFam" id="3.40.50.1000:FF:000069">
    <property type="entry name" value="HAD-superfamily subfamily IIA hydrolase"/>
    <property type="match status" value="1"/>
</dbReference>
<dbReference type="HOGENOM" id="CLU_270954_0_0_1"/>
<dbReference type="OrthoDB" id="10251048at2759"/>
<evidence type="ECO:0000313" key="2">
    <source>
        <dbReference type="EMBL" id="CBX95012.1"/>
    </source>
</evidence>
<dbReference type="GeneID" id="13288058"/>
<accession>E4ZUD3</accession>
<dbReference type="Pfam" id="PF13242">
    <property type="entry name" value="Hydrolase_like"/>
    <property type="match status" value="1"/>
</dbReference>
<evidence type="ECO:0000313" key="3">
    <source>
        <dbReference type="Proteomes" id="UP000002668"/>
    </source>
</evidence>
<dbReference type="AlphaFoldDB" id="E4ZUD3"/>
<organism evidence="3">
    <name type="scientific">Leptosphaeria maculans (strain JN3 / isolate v23.1.3 / race Av1-4-5-6-7-8)</name>
    <name type="common">Blackleg fungus</name>
    <name type="synonym">Phoma lingam</name>
    <dbReference type="NCBI Taxonomy" id="985895"/>
    <lineage>
        <taxon>Eukaryota</taxon>
        <taxon>Fungi</taxon>
        <taxon>Dikarya</taxon>
        <taxon>Ascomycota</taxon>
        <taxon>Pezizomycotina</taxon>
        <taxon>Dothideomycetes</taxon>
        <taxon>Pleosporomycetidae</taxon>
        <taxon>Pleosporales</taxon>
        <taxon>Pleosporineae</taxon>
        <taxon>Leptosphaeriaceae</taxon>
        <taxon>Plenodomus</taxon>
        <taxon>Plenodomus lingam/Leptosphaeria maculans species complex</taxon>
    </lineage>
</organism>
<dbReference type="NCBIfam" id="TIGR01460">
    <property type="entry name" value="HAD-SF-IIA"/>
    <property type="match status" value="1"/>
</dbReference>
<name>E4ZUD3_LEPMJ</name>
<dbReference type="VEuPathDB" id="FungiDB:LEMA_P114270.1"/>